<dbReference type="CDD" id="cd06583">
    <property type="entry name" value="PGRP"/>
    <property type="match status" value="1"/>
</dbReference>
<protein>
    <recommendedName>
        <fullName evidence="2">Peptidoglycan recognition protein family domain-containing protein</fullName>
    </recommendedName>
</protein>
<organism evidence="3 4">
    <name type="scientific">Pilimelia anulata</name>
    <dbReference type="NCBI Taxonomy" id="53371"/>
    <lineage>
        <taxon>Bacteria</taxon>
        <taxon>Bacillati</taxon>
        <taxon>Actinomycetota</taxon>
        <taxon>Actinomycetes</taxon>
        <taxon>Micromonosporales</taxon>
        <taxon>Micromonosporaceae</taxon>
        <taxon>Pilimelia</taxon>
    </lineage>
</organism>
<comment type="caution">
    <text evidence="3">The sequence shown here is derived from an EMBL/GenBank/DDBJ whole genome shotgun (WGS) entry which is preliminary data.</text>
</comment>
<dbReference type="InterPro" id="IPR015510">
    <property type="entry name" value="PGRP"/>
</dbReference>
<dbReference type="InterPro" id="IPR006619">
    <property type="entry name" value="PGRP_domain_met/bac"/>
</dbReference>
<keyword evidence="4" id="KW-1185">Reference proteome</keyword>
<dbReference type="SUPFAM" id="SSF55846">
    <property type="entry name" value="N-acetylmuramoyl-L-alanine amidase-like"/>
    <property type="match status" value="1"/>
</dbReference>
<name>A0A8J3BKQ8_9ACTN</name>
<dbReference type="PANTHER" id="PTHR11022:SF41">
    <property type="entry name" value="PEPTIDOGLYCAN-RECOGNITION PROTEIN LC-RELATED"/>
    <property type="match status" value="1"/>
</dbReference>
<proteinExistence type="inferred from homology"/>
<gene>
    <name evidence="3" type="ORF">GCM10010123_46080</name>
</gene>
<dbReference type="AlphaFoldDB" id="A0A8J3BKQ8"/>
<dbReference type="GO" id="GO:0008270">
    <property type="term" value="F:zinc ion binding"/>
    <property type="evidence" value="ECO:0007669"/>
    <property type="project" value="InterPro"/>
</dbReference>
<accession>A0A8J3BKQ8</accession>
<dbReference type="SMART" id="SM00701">
    <property type="entry name" value="PGRP"/>
    <property type="match status" value="1"/>
</dbReference>
<dbReference type="RefSeq" id="WP_189172322.1">
    <property type="nucleotide sequence ID" value="NZ_BMQB01000016.1"/>
</dbReference>
<dbReference type="GO" id="GO:0009253">
    <property type="term" value="P:peptidoglycan catabolic process"/>
    <property type="evidence" value="ECO:0007669"/>
    <property type="project" value="InterPro"/>
</dbReference>
<reference evidence="3" key="2">
    <citation type="submission" date="2020-09" db="EMBL/GenBank/DDBJ databases">
        <authorList>
            <person name="Sun Q."/>
            <person name="Ohkuma M."/>
        </authorList>
    </citation>
    <scope>NUCLEOTIDE SEQUENCE</scope>
    <source>
        <strain evidence="3">JCM 3090</strain>
    </source>
</reference>
<dbReference type="GO" id="GO:0008745">
    <property type="term" value="F:N-acetylmuramoyl-L-alanine amidase activity"/>
    <property type="evidence" value="ECO:0007669"/>
    <property type="project" value="InterPro"/>
</dbReference>
<evidence type="ECO:0000313" key="4">
    <source>
        <dbReference type="Proteomes" id="UP000649739"/>
    </source>
</evidence>
<dbReference type="PANTHER" id="PTHR11022">
    <property type="entry name" value="PEPTIDOGLYCAN RECOGNITION PROTEIN"/>
    <property type="match status" value="1"/>
</dbReference>
<dbReference type="PROSITE" id="PS51318">
    <property type="entry name" value="TAT"/>
    <property type="match status" value="1"/>
</dbReference>
<dbReference type="Pfam" id="PF01510">
    <property type="entry name" value="Amidase_2"/>
    <property type="match status" value="1"/>
</dbReference>
<dbReference type="EMBL" id="BMQB01000016">
    <property type="protein sequence ID" value="GGK10936.1"/>
    <property type="molecule type" value="Genomic_DNA"/>
</dbReference>
<comment type="similarity">
    <text evidence="1">Belongs to the N-acetylmuramoyl-L-alanine amidase 2 family.</text>
</comment>
<dbReference type="Gene3D" id="3.40.80.10">
    <property type="entry name" value="Peptidoglycan recognition protein-like"/>
    <property type="match status" value="1"/>
</dbReference>
<dbReference type="InterPro" id="IPR006311">
    <property type="entry name" value="TAT_signal"/>
</dbReference>
<evidence type="ECO:0000256" key="1">
    <source>
        <dbReference type="ARBA" id="ARBA00007553"/>
    </source>
</evidence>
<dbReference type="InterPro" id="IPR036505">
    <property type="entry name" value="Amidase/PGRP_sf"/>
</dbReference>
<dbReference type="Proteomes" id="UP000649739">
    <property type="component" value="Unassembled WGS sequence"/>
</dbReference>
<sequence>MRDLKLKRRALLAAGIAGGIAARPGAAAAAAGNDLVLGGIRIPYPYVTRAGWGADESLRYRDGVEIWPTEYAPPQALTVHHTHAPDSDGEPAERVRLVYRVHCVDNGWGDIGYHLLVDENGLVYEGRVSGGDGLPVFGDRPGPDGRPAVVTAGHVRDHNIGNAGVALIGSFQTRLPTPAQRRSLVYVLAGLAAATHLDPGGTVGYANPVNGRRRTVPTISGHADWLATDCPGTLFHPTLPSVRDDVQRLIGR</sequence>
<reference evidence="3" key="1">
    <citation type="journal article" date="2014" name="Int. J. Syst. Evol. Microbiol.">
        <title>Complete genome sequence of Corynebacterium casei LMG S-19264T (=DSM 44701T), isolated from a smear-ripened cheese.</title>
        <authorList>
            <consortium name="US DOE Joint Genome Institute (JGI-PGF)"/>
            <person name="Walter F."/>
            <person name="Albersmeier A."/>
            <person name="Kalinowski J."/>
            <person name="Ruckert C."/>
        </authorList>
    </citation>
    <scope>NUCLEOTIDE SEQUENCE</scope>
    <source>
        <strain evidence="3">JCM 3090</strain>
    </source>
</reference>
<feature type="domain" description="Peptidoglycan recognition protein family" evidence="2">
    <location>
        <begin position="44"/>
        <end position="210"/>
    </location>
</feature>
<evidence type="ECO:0000313" key="3">
    <source>
        <dbReference type="EMBL" id="GGK10936.1"/>
    </source>
</evidence>
<evidence type="ECO:0000259" key="2">
    <source>
        <dbReference type="SMART" id="SM00701"/>
    </source>
</evidence>
<dbReference type="InterPro" id="IPR002502">
    <property type="entry name" value="Amidase_domain"/>
</dbReference>